<proteinExistence type="predicted"/>
<protein>
    <submittedName>
        <fullName evidence="1">Uncharacterized protein</fullName>
    </submittedName>
</protein>
<gene>
    <name evidence="1" type="ORF">PXEA_LOCUS33942</name>
</gene>
<comment type="caution">
    <text evidence="1">The sequence shown here is derived from an EMBL/GenBank/DDBJ whole genome shotgun (WGS) entry which is preliminary data.</text>
</comment>
<keyword evidence="2" id="KW-1185">Reference proteome</keyword>
<organism evidence="1 2">
    <name type="scientific">Protopolystoma xenopodis</name>
    <dbReference type="NCBI Taxonomy" id="117903"/>
    <lineage>
        <taxon>Eukaryota</taxon>
        <taxon>Metazoa</taxon>
        <taxon>Spiralia</taxon>
        <taxon>Lophotrochozoa</taxon>
        <taxon>Platyhelminthes</taxon>
        <taxon>Monogenea</taxon>
        <taxon>Polyopisthocotylea</taxon>
        <taxon>Polystomatidea</taxon>
        <taxon>Polystomatidae</taxon>
        <taxon>Protopolystoma</taxon>
    </lineage>
</organism>
<evidence type="ECO:0000313" key="1">
    <source>
        <dbReference type="EMBL" id="VEL40502.1"/>
    </source>
</evidence>
<evidence type="ECO:0000313" key="2">
    <source>
        <dbReference type="Proteomes" id="UP000784294"/>
    </source>
</evidence>
<dbReference type="EMBL" id="CAAALY010265140">
    <property type="protein sequence ID" value="VEL40502.1"/>
    <property type="molecule type" value="Genomic_DNA"/>
</dbReference>
<sequence length="157" mass="17746">MSVSDCSVQIHPYSFHVSVTFDRSTDAQAVSNPVPTTHAQANPTHGETTTMTWQQSSTRHEVLWGLQRARSKAFTHFIRPLGPTFDWSHSHVARMEEKKDEDESQTHFVVERWFTFGIPAWQWCQGDSLLLSFIGLTLTGSRFGLVLGNKSVPRDDG</sequence>
<reference evidence="1" key="1">
    <citation type="submission" date="2018-11" db="EMBL/GenBank/DDBJ databases">
        <authorList>
            <consortium name="Pathogen Informatics"/>
        </authorList>
    </citation>
    <scope>NUCLEOTIDE SEQUENCE</scope>
</reference>
<dbReference type="AlphaFoldDB" id="A0A3S5B4X9"/>
<dbReference type="Proteomes" id="UP000784294">
    <property type="component" value="Unassembled WGS sequence"/>
</dbReference>
<name>A0A3S5B4X9_9PLAT</name>
<accession>A0A3S5B4X9</accession>